<dbReference type="FunFam" id="2.60.40.3110:FF:000001">
    <property type="entry name" value="Putative fimbrial outer membrane usher"/>
    <property type="match status" value="1"/>
</dbReference>
<evidence type="ECO:0000259" key="11">
    <source>
        <dbReference type="Pfam" id="PF13954"/>
    </source>
</evidence>
<feature type="region of interest" description="Disordered" evidence="9">
    <location>
        <begin position="599"/>
        <end position="631"/>
    </location>
</feature>
<dbReference type="AlphaFoldDB" id="A0A6I6LJP1"/>
<protein>
    <submittedName>
        <fullName evidence="12">Fimbria/pilus outer membrane usher protein</fullName>
    </submittedName>
</protein>
<proteinExistence type="inferred from homology"/>
<dbReference type="RefSeq" id="WP_158186210.1">
    <property type="nucleotide sequence ID" value="NZ_CP046902.1"/>
</dbReference>
<dbReference type="Pfam" id="PF13954">
    <property type="entry name" value="PapC_N"/>
    <property type="match status" value="1"/>
</dbReference>
<evidence type="ECO:0000313" key="12">
    <source>
        <dbReference type="EMBL" id="QGZ28606.1"/>
    </source>
</evidence>
<dbReference type="Gene3D" id="3.10.20.410">
    <property type="match status" value="1"/>
</dbReference>
<evidence type="ECO:0000256" key="7">
    <source>
        <dbReference type="ARBA" id="ARBA00023136"/>
    </source>
</evidence>
<dbReference type="PANTHER" id="PTHR30451:SF20">
    <property type="entry name" value="FIMBRIAE USHER"/>
    <property type="match status" value="1"/>
</dbReference>
<dbReference type="InterPro" id="IPR037224">
    <property type="entry name" value="PapC_N_sf"/>
</dbReference>
<organism evidence="12 13">
    <name type="scientific">Stutzerimonas stutzeri</name>
    <name type="common">Pseudomonas stutzeri</name>
    <dbReference type="NCBI Taxonomy" id="316"/>
    <lineage>
        <taxon>Bacteria</taxon>
        <taxon>Pseudomonadati</taxon>
        <taxon>Pseudomonadota</taxon>
        <taxon>Gammaproteobacteria</taxon>
        <taxon>Pseudomonadales</taxon>
        <taxon>Pseudomonadaceae</taxon>
        <taxon>Stutzerimonas</taxon>
    </lineage>
</organism>
<evidence type="ECO:0000259" key="10">
    <source>
        <dbReference type="Pfam" id="PF13953"/>
    </source>
</evidence>
<gene>
    <name evidence="12" type="ORF">GQA94_00475</name>
</gene>
<dbReference type="Proteomes" id="UP000438983">
    <property type="component" value="Chromosome"/>
</dbReference>
<keyword evidence="7" id="KW-0472">Membrane</keyword>
<dbReference type="EMBL" id="CP046902">
    <property type="protein sequence ID" value="QGZ28606.1"/>
    <property type="molecule type" value="Genomic_DNA"/>
</dbReference>
<dbReference type="GO" id="GO:0009279">
    <property type="term" value="C:cell outer membrane"/>
    <property type="evidence" value="ECO:0007669"/>
    <property type="project" value="UniProtKB-SubCell"/>
</dbReference>
<dbReference type="InterPro" id="IPR025885">
    <property type="entry name" value="PapC_N"/>
</dbReference>
<evidence type="ECO:0000256" key="9">
    <source>
        <dbReference type="SAM" id="MobiDB-lite"/>
    </source>
</evidence>
<evidence type="ECO:0000256" key="8">
    <source>
        <dbReference type="ARBA" id="ARBA00023237"/>
    </source>
</evidence>
<dbReference type="Gene3D" id="2.60.40.2070">
    <property type="match status" value="1"/>
</dbReference>
<dbReference type="FunFam" id="2.60.40.2610:FF:000001">
    <property type="entry name" value="Outer membrane fimbrial usher protein"/>
    <property type="match status" value="1"/>
</dbReference>
<evidence type="ECO:0000256" key="4">
    <source>
        <dbReference type="ARBA" id="ARBA00022452"/>
    </source>
</evidence>
<dbReference type="GO" id="GO:0015473">
    <property type="term" value="F:fimbrial usher porin activity"/>
    <property type="evidence" value="ECO:0007669"/>
    <property type="project" value="InterPro"/>
</dbReference>
<dbReference type="GO" id="GO:0009297">
    <property type="term" value="P:pilus assembly"/>
    <property type="evidence" value="ECO:0007669"/>
    <property type="project" value="InterPro"/>
</dbReference>
<comment type="similarity">
    <text evidence="2">Belongs to the fimbrial export usher family.</text>
</comment>
<keyword evidence="3" id="KW-0813">Transport</keyword>
<dbReference type="InterPro" id="IPR000015">
    <property type="entry name" value="Fimb_usher"/>
</dbReference>
<dbReference type="InterPro" id="IPR025949">
    <property type="entry name" value="PapC-like_C"/>
</dbReference>
<feature type="domain" description="PapC-like C-terminal" evidence="10">
    <location>
        <begin position="793"/>
        <end position="856"/>
    </location>
</feature>
<feature type="domain" description="PapC N-terminal" evidence="11">
    <location>
        <begin position="50"/>
        <end position="188"/>
    </location>
</feature>
<keyword evidence="6" id="KW-0732">Signal</keyword>
<accession>A0A6I6LJP1</accession>
<dbReference type="Pfam" id="PF00577">
    <property type="entry name" value="Usher"/>
    <property type="match status" value="2"/>
</dbReference>
<keyword evidence="4" id="KW-1134">Transmembrane beta strand</keyword>
<dbReference type="Pfam" id="PF13953">
    <property type="entry name" value="PapC_C"/>
    <property type="match status" value="1"/>
</dbReference>
<dbReference type="InterPro" id="IPR043142">
    <property type="entry name" value="PapC-like_C_sf"/>
</dbReference>
<evidence type="ECO:0000256" key="1">
    <source>
        <dbReference type="ARBA" id="ARBA00004571"/>
    </source>
</evidence>
<comment type="subcellular location">
    <subcellularLocation>
        <location evidence="1">Cell outer membrane</location>
        <topology evidence="1">Multi-pass membrane protein</topology>
    </subcellularLocation>
</comment>
<dbReference type="PANTHER" id="PTHR30451">
    <property type="entry name" value="OUTER MEMBRANE USHER PROTEIN"/>
    <property type="match status" value="1"/>
</dbReference>
<sequence>MAFPIHASPGGHIARDADPLRAPLLLLSLAIAMAANGETAQNGAGADAYTFDTSLFRGAPLSQAALERFNQADVVMPGTYKLDVHINGRFIERSDIRFAADDEGVVQLCLDSQWLERAGVLPDNIAAGPACRPVGQAVTGATRHLDMSRLRLDLSVPQSLMQRLPRGYVNPDDLDAGDAIGFVNYLSNYYHVSYSGDNVRTQDSAYLSLNGGINLGKWQYRQQSNMTWNPDNGSHWSNIRSYVQRPLPEWDSQLTMGQTYTTGRFFSGLSYTGLNLSSDDRMLPDSMRGYAPTVRGVARTNARVSIYQNGREIYQTTVAPGPFEVSDLYPTSYNGDLEVAVTEADGSVSRFSVPFSAVPDSLRPGISRYAFSLGRTRNVGDDTVFSDFTYQRGLSNSITSNNGLRLADGYQALMLGGVYGSSLGAFGVDLTYSRADLPDVGYLDGWMAHLSYSRTFQPTNTTLSLAGYRYSTAGYRDLGDVLGVRDAARHGDTWQSSSYQQASRFEVTVSQSLGRYGNLSISGSTQNYRDGRDRDTQLQAGYGNAFANGLSVNLSVARQRMGGYDMGVPGGYEQNDPSNPGFGYAGGRVYGETDTTTTLSVSIPLGSPTRTRAPTLNTSYTHSTSSGSQYQTTVTGMADEAQTLSYSMGVSHTEEQSQTVWNGNVQKRLPKTSLGLSASRGEDYWQASGNAQGAVAVHGGGVTFGPYLGDTFALVEAKGASGAKVLNSQGTTIDGNGYALVPAVTPYRYTNVSLDPQGMNGNAELKDGEQRVAPYAGAAVKVVFRTRKGTALLIRAQRPDGQAVPLGSEVYDEDGSMVGMVGQGSQVYVRSENPKGQLELRWGDAPSERCLLPYDTEGKDLDQPLVRFEATCNPAPAAPRSTP</sequence>
<evidence type="ECO:0000313" key="13">
    <source>
        <dbReference type="Proteomes" id="UP000438983"/>
    </source>
</evidence>
<evidence type="ECO:0000256" key="2">
    <source>
        <dbReference type="ARBA" id="ARBA00008064"/>
    </source>
</evidence>
<dbReference type="SUPFAM" id="SSF141729">
    <property type="entry name" value="FimD N-terminal domain-like"/>
    <property type="match status" value="1"/>
</dbReference>
<name>A0A6I6LJP1_STUST</name>
<feature type="compositionally biased region" description="Polar residues" evidence="9">
    <location>
        <begin position="608"/>
        <end position="631"/>
    </location>
</feature>
<dbReference type="InterPro" id="IPR042186">
    <property type="entry name" value="FimD_plug_dom"/>
</dbReference>
<dbReference type="Gene3D" id="2.60.40.2610">
    <property type="entry name" value="Outer membrane usher protein FimD, plug domain"/>
    <property type="match status" value="1"/>
</dbReference>
<reference evidence="12 13" key="1">
    <citation type="submission" date="2019-12" db="EMBL/GenBank/DDBJ databases">
        <title>Complete genome sequence of Pseudomonas stutzeri.</title>
        <authorList>
            <person name="Lim S.R."/>
            <person name="Kim J.H."/>
        </authorList>
    </citation>
    <scope>NUCLEOTIDE SEQUENCE [LARGE SCALE GENOMIC DNA]</scope>
    <source>
        <strain evidence="12 13">PM101005</strain>
    </source>
</reference>
<dbReference type="OrthoDB" id="6554712at2"/>
<evidence type="ECO:0000256" key="3">
    <source>
        <dbReference type="ARBA" id="ARBA00022448"/>
    </source>
</evidence>
<keyword evidence="8" id="KW-0998">Cell outer membrane</keyword>
<evidence type="ECO:0000256" key="6">
    <source>
        <dbReference type="ARBA" id="ARBA00022729"/>
    </source>
</evidence>
<dbReference type="Gene3D" id="2.60.40.3110">
    <property type="match status" value="1"/>
</dbReference>
<evidence type="ECO:0000256" key="5">
    <source>
        <dbReference type="ARBA" id="ARBA00022692"/>
    </source>
</evidence>
<keyword evidence="5" id="KW-0812">Transmembrane</keyword>